<dbReference type="GO" id="GO:0003700">
    <property type="term" value="F:DNA-binding transcription factor activity"/>
    <property type="evidence" value="ECO:0007669"/>
    <property type="project" value="InterPro"/>
</dbReference>
<keyword evidence="3" id="KW-0238">DNA-binding</keyword>
<dbReference type="PRINTS" id="PR00039">
    <property type="entry name" value="HTHLYSR"/>
</dbReference>
<evidence type="ECO:0000256" key="1">
    <source>
        <dbReference type="ARBA" id="ARBA00009437"/>
    </source>
</evidence>
<dbReference type="InterPro" id="IPR036388">
    <property type="entry name" value="WH-like_DNA-bd_sf"/>
</dbReference>
<dbReference type="SUPFAM" id="SSF53850">
    <property type="entry name" value="Periplasmic binding protein-like II"/>
    <property type="match status" value="1"/>
</dbReference>
<proteinExistence type="inferred from homology"/>
<dbReference type="SUPFAM" id="SSF46785">
    <property type="entry name" value="Winged helix' DNA-binding domain"/>
    <property type="match status" value="1"/>
</dbReference>
<comment type="caution">
    <text evidence="6">The sequence shown here is derived from an EMBL/GenBank/DDBJ whole genome shotgun (WGS) entry which is preliminary data.</text>
</comment>
<dbReference type="AlphaFoldDB" id="A0A9D1S0T5"/>
<comment type="similarity">
    <text evidence="1">Belongs to the LysR transcriptional regulatory family.</text>
</comment>
<evidence type="ECO:0000313" key="7">
    <source>
        <dbReference type="Proteomes" id="UP000824151"/>
    </source>
</evidence>
<dbReference type="EMBL" id="DXGD01000101">
    <property type="protein sequence ID" value="HIW99034.1"/>
    <property type="molecule type" value="Genomic_DNA"/>
</dbReference>
<protein>
    <submittedName>
        <fullName evidence="6">LysR family transcriptional regulator</fullName>
    </submittedName>
</protein>
<dbReference type="FunFam" id="1.10.10.10:FF:000001">
    <property type="entry name" value="LysR family transcriptional regulator"/>
    <property type="match status" value="1"/>
</dbReference>
<dbReference type="GO" id="GO:0003677">
    <property type="term" value="F:DNA binding"/>
    <property type="evidence" value="ECO:0007669"/>
    <property type="project" value="UniProtKB-KW"/>
</dbReference>
<gene>
    <name evidence="6" type="ORF">H9871_02715</name>
</gene>
<keyword evidence="2" id="KW-0805">Transcription regulation</keyword>
<keyword evidence="4" id="KW-0804">Transcription</keyword>
<evidence type="ECO:0000256" key="3">
    <source>
        <dbReference type="ARBA" id="ARBA00023125"/>
    </source>
</evidence>
<reference evidence="6" key="1">
    <citation type="journal article" date="2021" name="PeerJ">
        <title>Extensive microbial diversity within the chicken gut microbiome revealed by metagenomics and culture.</title>
        <authorList>
            <person name="Gilroy R."/>
            <person name="Ravi A."/>
            <person name="Getino M."/>
            <person name="Pursley I."/>
            <person name="Horton D.L."/>
            <person name="Alikhan N.F."/>
            <person name="Baker D."/>
            <person name="Gharbi K."/>
            <person name="Hall N."/>
            <person name="Watson M."/>
            <person name="Adriaenssens E.M."/>
            <person name="Foster-Nyarko E."/>
            <person name="Jarju S."/>
            <person name="Secka A."/>
            <person name="Antonio M."/>
            <person name="Oren A."/>
            <person name="Chaudhuri R.R."/>
            <person name="La Ragione R."/>
            <person name="Hildebrand F."/>
            <person name="Pallen M.J."/>
        </authorList>
    </citation>
    <scope>NUCLEOTIDE SEQUENCE</scope>
    <source>
        <strain evidence="6">ChiHejej3B27-3195</strain>
    </source>
</reference>
<dbReference type="Pfam" id="PF00126">
    <property type="entry name" value="HTH_1"/>
    <property type="match status" value="1"/>
</dbReference>
<dbReference type="InterPro" id="IPR036390">
    <property type="entry name" value="WH_DNA-bd_sf"/>
</dbReference>
<feature type="domain" description="HTH lysR-type" evidence="5">
    <location>
        <begin position="1"/>
        <end position="58"/>
    </location>
</feature>
<evidence type="ECO:0000259" key="5">
    <source>
        <dbReference type="PROSITE" id="PS50931"/>
    </source>
</evidence>
<dbReference type="Pfam" id="PF03466">
    <property type="entry name" value="LysR_substrate"/>
    <property type="match status" value="1"/>
</dbReference>
<evidence type="ECO:0000256" key="4">
    <source>
        <dbReference type="ARBA" id="ARBA00023163"/>
    </source>
</evidence>
<name>A0A9D1S0T5_9MICC</name>
<dbReference type="InterPro" id="IPR005119">
    <property type="entry name" value="LysR_subst-bd"/>
</dbReference>
<dbReference type="PANTHER" id="PTHR30346">
    <property type="entry name" value="TRANSCRIPTIONAL DUAL REGULATOR HCAR-RELATED"/>
    <property type="match status" value="1"/>
</dbReference>
<dbReference type="InterPro" id="IPR000847">
    <property type="entry name" value="LysR_HTH_N"/>
</dbReference>
<evidence type="ECO:0000256" key="2">
    <source>
        <dbReference type="ARBA" id="ARBA00023015"/>
    </source>
</evidence>
<dbReference type="CDD" id="cd05466">
    <property type="entry name" value="PBP2_LTTR_substrate"/>
    <property type="match status" value="1"/>
</dbReference>
<dbReference type="PROSITE" id="PS50931">
    <property type="entry name" value="HTH_LYSR"/>
    <property type="match status" value="1"/>
</dbReference>
<accession>A0A9D1S0T5</accession>
<dbReference type="Gene3D" id="1.10.10.10">
    <property type="entry name" value="Winged helix-like DNA-binding domain superfamily/Winged helix DNA-binding domain"/>
    <property type="match status" value="1"/>
</dbReference>
<evidence type="ECO:0000313" key="6">
    <source>
        <dbReference type="EMBL" id="HIW99034.1"/>
    </source>
</evidence>
<sequence>MEIRLLRYFLAIVENGTVTEAAAGLQMTQPALSRQIAILERRLGLRLFQRVGARNVLTREGQEFVPAARKVLHAEANARQLAQILASGQLSRVSLAAPRTTLIDVVAPFMATFTDDDPSPEVSETAIDADPARMLTEHDLLITTHSGEAGGHGSMPLARLPVWAYVPEEHRLAGRGEVSIAELAEEPLILPSQDFRARQVIAGALDVAGLRPKDTVEVYHGRVAQALAQAGRGIAVVSDDAYFGLVPLTITFRDEPLRVALHAAWRADHYARETLEHLALRLRAFCSARYGPTLG</sequence>
<dbReference type="PANTHER" id="PTHR30346:SF28">
    <property type="entry name" value="HTH-TYPE TRANSCRIPTIONAL REGULATOR CYNR"/>
    <property type="match status" value="1"/>
</dbReference>
<dbReference type="Gene3D" id="3.40.190.10">
    <property type="entry name" value="Periplasmic binding protein-like II"/>
    <property type="match status" value="2"/>
</dbReference>
<organism evidence="6 7">
    <name type="scientific">Candidatus Nesterenkonia stercoripullorum</name>
    <dbReference type="NCBI Taxonomy" id="2838701"/>
    <lineage>
        <taxon>Bacteria</taxon>
        <taxon>Bacillati</taxon>
        <taxon>Actinomycetota</taxon>
        <taxon>Actinomycetes</taxon>
        <taxon>Micrococcales</taxon>
        <taxon>Micrococcaceae</taxon>
        <taxon>Nesterenkonia</taxon>
    </lineage>
</organism>
<reference evidence="6" key="2">
    <citation type="submission" date="2021-04" db="EMBL/GenBank/DDBJ databases">
        <authorList>
            <person name="Gilroy R."/>
        </authorList>
    </citation>
    <scope>NUCLEOTIDE SEQUENCE</scope>
    <source>
        <strain evidence="6">ChiHejej3B27-3195</strain>
    </source>
</reference>
<dbReference type="Proteomes" id="UP000824151">
    <property type="component" value="Unassembled WGS sequence"/>
</dbReference>
<dbReference type="GO" id="GO:0032993">
    <property type="term" value="C:protein-DNA complex"/>
    <property type="evidence" value="ECO:0007669"/>
    <property type="project" value="TreeGrafter"/>
</dbReference>